<dbReference type="Proteomes" id="UP000887579">
    <property type="component" value="Unplaced"/>
</dbReference>
<evidence type="ECO:0000313" key="1">
    <source>
        <dbReference type="Proteomes" id="UP000887579"/>
    </source>
</evidence>
<sequence>MQLFMSAIDEKSISHHIIICNGCNTEKYPGKRYCCNVCQSYNLCQRCYDDHRYTPDNDNVAVAVKHNSKHEMTVFDFEDDEHNDNDTWKAKTIKMQNYFGNQLGRKVWNQYHVNVQEEWINFGKNIGYAIYGPPTIIPHKATIINGKEKICEFGYTSKQEKHIKELRLHIQNLKREYSNEHVFINIIFVSFWSYKYESILPLIRIFRANPDHSYFVEPEGRTYESWADFLNKNLLPKCEICYPSLGWYDPDENGFSWLEFNRSADCDTSRKLVKKSDKAATIVGAGGVVLGVIGLFTPLAPVAAHALVASTVTTGIYGTARAGYKIRDRAKHGQSVNPFANKDSFRNWMAIVGSTIAVQTHGLPFYNFTVI</sequence>
<accession>A0AC34GNQ4</accession>
<proteinExistence type="predicted"/>
<name>A0AC34GNQ4_9BILA</name>
<reference evidence="2" key="1">
    <citation type="submission" date="2022-11" db="UniProtKB">
        <authorList>
            <consortium name="WormBaseParasite"/>
        </authorList>
    </citation>
    <scope>IDENTIFICATION</scope>
</reference>
<dbReference type="WBParaSite" id="ES5_v2.g5142.t1">
    <property type="protein sequence ID" value="ES5_v2.g5142.t1"/>
    <property type="gene ID" value="ES5_v2.g5142"/>
</dbReference>
<evidence type="ECO:0000313" key="2">
    <source>
        <dbReference type="WBParaSite" id="ES5_v2.g5142.t1"/>
    </source>
</evidence>
<organism evidence="1 2">
    <name type="scientific">Panagrolaimus sp. ES5</name>
    <dbReference type="NCBI Taxonomy" id="591445"/>
    <lineage>
        <taxon>Eukaryota</taxon>
        <taxon>Metazoa</taxon>
        <taxon>Ecdysozoa</taxon>
        <taxon>Nematoda</taxon>
        <taxon>Chromadorea</taxon>
        <taxon>Rhabditida</taxon>
        <taxon>Tylenchina</taxon>
        <taxon>Panagrolaimomorpha</taxon>
        <taxon>Panagrolaimoidea</taxon>
        <taxon>Panagrolaimidae</taxon>
        <taxon>Panagrolaimus</taxon>
    </lineage>
</organism>
<protein>
    <submittedName>
        <fullName evidence="2">ZZ-type domain-containing protein</fullName>
    </submittedName>
</protein>